<comment type="subcellular location">
    <subcellularLocation>
        <location evidence="2">Cell membrane</location>
        <topology evidence="2">Multi-pass membrane protein</topology>
    </subcellularLocation>
</comment>
<sequence length="209" mass="22887">MLVWWITVLAILIFSAILHEIAHGWMALKFGDPTAKLAGRLTLNPIPHIDPLMSLLLPAALILMGSPFILGGAKPVPIDPSRFFSYRKGMFWVSFAGVATNFLLAIVFGLILRLLLLFSVGELATSLLALMVFINLILGLFNLIPIPPLDGSKLLGTILNLSPHQQQNFDRLGMFGLLIVIILLPFLSPIISFAINGLFFLLTGAAFHF</sequence>
<feature type="transmembrane region" description="Helical" evidence="13">
    <location>
        <begin position="49"/>
        <end position="70"/>
    </location>
</feature>
<keyword evidence="5" id="KW-0645">Protease</keyword>
<feature type="transmembrane region" description="Helical" evidence="13">
    <location>
        <begin position="6"/>
        <end position="28"/>
    </location>
</feature>
<evidence type="ECO:0000313" key="16">
    <source>
        <dbReference type="Proteomes" id="UP000177942"/>
    </source>
</evidence>
<dbReference type="AlphaFoldDB" id="A0A1G1ZKZ6"/>
<gene>
    <name evidence="15" type="ORF">A3A16_00500</name>
</gene>
<evidence type="ECO:0000256" key="1">
    <source>
        <dbReference type="ARBA" id="ARBA00001947"/>
    </source>
</evidence>
<organism evidence="15 16">
    <name type="scientific">Candidatus Harrisonbacteria bacterium RIFCSPLOWO2_01_FULL_44_18</name>
    <dbReference type="NCBI Taxonomy" id="1798407"/>
    <lineage>
        <taxon>Bacteria</taxon>
        <taxon>Candidatus Harrisoniibacteriota</taxon>
    </lineage>
</organism>
<dbReference type="GO" id="GO:0005886">
    <property type="term" value="C:plasma membrane"/>
    <property type="evidence" value="ECO:0007669"/>
    <property type="project" value="UniProtKB-SubCell"/>
</dbReference>
<evidence type="ECO:0000256" key="6">
    <source>
        <dbReference type="ARBA" id="ARBA00022692"/>
    </source>
</evidence>
<protein>
    <recommendedName>
        <fullName evidence="14">Peptidase M50 domain-containing protein</fullName>
    </recommendedName>
</protein>
<dbReference type="PANTHER" id="PTHR35864">
    <property type="entry name" value="ZINC METALLOPROTEASE MJ0611-RELATED"/>
    <property type="match status" value="1"/>
</dbReference>
<proteinExistence type="inferred from homology"/>
<dbReference type="PANTHER" id="PTHR35864:SF1">
    <property type="entry name" value="ZINC METALLOPROTEASE YWHC-RELATED"/>
    <property type="match status" value="1"/>
</dbReference>
<evidence type="ECO:0000256" key="5">
    <source>
        <dbReference type="ARBA" id="ARBA00022670"/>
    </source>
</evidence>
<dbReference type="GO" id="GO:0008237">
    <property type="term" value="F:metallopeptidase activity"/>
    <property type="evidence" value="ECO:0007669"/>
    <property type="project" value="UniProtKB-KW"/>
</dbReference>
<keyword evidence="6 13" id="KW-0812">Transmembrane</keyword>
<dbReference type="InterPro" id="IPR044537">
    <property type="entry name" value="Rip2-like"/>
</dbReference>
<name>A0A1G1ZKZ6_9BACT</name>
<keyword evidence="9" id="KW-0862">Zinc</keyword>
<evidence type="ECO:0000256" key="10">
    <source>
        <dbReference type="ARBA" id="ARBA00022989"/>
    </source>
</evidence>
<feature type="transmembrane region" description="Helical" evidence="13">
    <location>
        <begin position="174"/>
        <end position="207"/>
    </location>
</feature>
<keyword evidence="12 13" id="KW-0472">Membrane</keyword>
<feature type="domain" description="Peptidase M50" evidence="14">
    <location>
        <begin position="124"/>
        <end position="178"/>
    </location>
</feature>
<evidence type="ECO:0000256" key="12">
    <source>
        <dbReference type="ARBA" id="ARBA00023136"/>
    </source>
</evidence>
<dbReference type="Pfam" id="PF02163">
    <property type="entry name" value="Peptidase_M50"/>
    <property type="match status" value="1"/>
</dbReference>
<dbReference type="InterPro" id="IPR052348">
    <property type="entry name" value="Metallopeptidase_M50B"/>
</dbReference>
<evidence type="ECO:0000256" key="7">
    <source>
        <dbReference type="ARBA" id="ARBA00022723"/>
    </source>
</evidence>
<dbReference type="GO" id="GO:0046872">
    <property type="term" value="F:metal ion binding"/>
    <property type="evidence" value="ECO:0007669"/>
    <property type="project" value="UniProtKB-KW"/>
</dbReference>
<evidence type="ECO:0000256" key="3">
    <source>
        <dbReference type="ARBA" id="ARBA00007931"/>
    </source>
</evidence>
<evidence type="ECO:0000313" key="15">
    <source>
        <dbReference type="EMBL" id="OGY65224.1"/>
    </source>
</evidence>
<evidence type="ECO:0000259" key="14">
    <source>
        <dbReference type="Pfam" id="PF02163"/>
    </source>
</evidence>
<accession>A0A1G1ZKZ6</accession>
<dbReference type="GO" id="GO:0006508">
    <property type="term" value="P:proteolysis"/>
    <property type="evidence" value="ECO:0007669"/>
    <property type="project" value="UniProtKB-KW"/>
</dbReference>
<reference evidence="15 16" key="1">
    <citation type="journal article" date="2016" name="Nat. Commun.">
        <title>Thousands of microbial genomes shed light on interconnected biogeochemical processes in an aquifer system.</title>
        <authorList>
            <person name="Anantharaman K."/>
            <person name="Brown C.T."/>
            <person name="Hug L.A."/>
            <person name="Sharon I."/>
            <person name="Castelle C.J."/>
            <person name="Probst A.J."/>
            <person name="Thomas B.C."/>
            <person name="Singh A."/>
            <person name="Wilkins M.J."/>
            <person name="Karaoz U."/>
            <person name="Brodie E.L."/>
            <person name="Williams K.H."/>
            <person name="Hubbard S.S."/>
            <person name="Banfield J.F."/>
        </authorList>
    </citation>
    <scope>NUCLEOTIDE SEQUENCE [LARGE SCALE GENOMIC DNA]</scope>
</reference>
<comment type="cofactor">
    <cofactor evidence="1">
        <name>Zn(2+)</name>
        <dbReference type="ChEBI" id="CHEBI:29105"/>
    </cofactor>
</comment>
<keyword evidence="4" id="KW-1003">Cell membrane</keyword>
<dbReference type="Proteomes" id="UP000177942">
    <property type="component" value="Unassembled WGS sequence"/>
</dbReference>
<evidence type="ECO:0000256" key="9">
    <source>
        <dbReference type="ARBA" id="ARBA00022833"/>
    </source>
</evidence>
<comment type="caution">
    <text evidence="15">The sequence shown here is derived from an EMBL/GenBank/DDBJ whole genome shotgun (WGS) entry which is preliminary data.</text>
</comment>
<dbReference type="InterPro" id="IPR008915">
    <property type="entry name" value="Peptidase_M50"/>
</dbReference>
<evidence type="ECO:0000256" key="13">
    <source>
        <dbReference type="SAM" id="Phobius"/>
    </source>
</evidence>
<dbReference type="CDD" id="cd06158">
    <property type="entry name" value="S2P-M50_like_1"/>
    <property type="match status" value="1"/>
</dbReference>
<evidence type="ECO:0000256" key="11">
    <source>
        <dbReference type="ARBA" id="ARBA00023049"/>
    </source>
</evidence>
<keyword evidence="7" id="KW-0479">Metal-binding</keyword>
<comment type="similarity">
    <text evidence="3">Belongs to the peptidase M50B family.</text>
</comment>
<evidence type="ECO:0000256" key="4">
    <source>
        <dbReference type="ARBA" id="ARBA00022475"/>
    </source>
</evidence>
<keyword evidence="10 13" id="KW-1133">Transmembrane helix</keyword>
<evidence type="ECO:0000256" key="2">
    <source>
        <dbReference type="ARBA" id="ARBA00004651"/>
    </source>
</evidence>
<feature type="transmembrane region" description="Helical" evidence="13">
    <location>
        <begin position="123"/>
        <end position="144"/>
    </location>
</feature>
<keyword evidence="8" id="KW-0378">Hydrolase</keyword>
<keyword evidence="11" id="KW-0482">Metalloprotease</keyword>
<evidence type="ECO:0000256" key="8">
    <source>
        <dbReference type="ARBA" id="ARBA00022801"/>
    </source>
</evidence>
<feature type="transmembrane region" description="Helical" evidence="13">
    <location>
        <begin position="90"/>
        <end position="116"/>
    </location>
</feature>
<dbReference type="EMBL" id="MHJJ01000014">
    <property type="protein sequence ID" value="OGY65224.1"/>
    <property type="molecule type" value="Genomic_DNA"/>
</dbReference>